<accession>A0AAV6TEY3</accession>
<comment type="caution">
    <text evidence="2">The sequence shown here is derived from an EMBL/GenBank/DDBJ whole genome shotgun (WGS) entry which is preliminary data.</text>
</comment>
<protein>
    <submittedName>
        <fullName evidence="2">Uncharacterized protein</fullName>
    </submittedName>
</protein>
<dbReference type="AlphaFoldDB" id="A0AAV6TEY3"/>
<evidence type="ECO:0000313" key="3">
    <source>
        <dbReference type="Proteomes" id="UP000827092"/>
    </source>
</evidence>
<evidence type="ECO:0000313" key="2">
    <source>
        <dbReference type="EMBL" id="KAG8170364.1"/>
    </source>
</evidence>
<proteinExistence type="predicted"/>
<sequence>MAVGPRPREPGNPNFTVGRHEGRSFPQGRNPTGGRWGNKFRNGGFGPQGAKAKKMVLATSNRGVARGRNSGGSQVGGGGPGPSGGGQGRRGGKGGGSAGQGNGDKE</sequence>
<dbReference type="EMBL" id="JAFNEN010005606">
    <property type="protein sequence ID" value="KAG8170364.1"/>
    <property type="molecule type" value="Genomic_DNA"/>
</dbReference>
<keyword evidence="3" id="KW-1185">Reference proteome</keyword>
<feature type="region of interest" description="Disordered" evidence="1">
    <location>
        <begin position="1"/>
        <end position="106"/>
    </location>
</feature>
<name>A0AAV6TEY3_9ARAC</name>
<reference evidence="2 3" key="1">
    <citation type="journal article" date="2022" name="Nat. Ecol. Evol.">
        <title>A masculinizing supergene underlies an exaggerated male reproductive morph in a spider.</title>
        <authorList>
            <person name="Hendrickx F."/>
            <person name="De Corte Z."/>
            <person name="Sonet G."/>
            <person name="Van Belleghem S.M."/>
            <person name="Kostlbacher S."/>
            <person name="Vangestel C."/>
        </authorList>
    </citation>
    <scope>NUCLEOTIDE SEQUENCE [LARGE SCALE GENOMIC DNA]</scope>
    <source>
        <strain evidence="2">W744_W776</strain>
    </source>
</reference>
<feature type="compositionally biased region" description="Gly residues" evidence="1">
    <location>
        <begin position="69"/>
        <end position="106"/>
    </location>
</feature>
<evidence type="ECO:0000256" key="1">
    <source>
        <dbReference type="SAM" id="MobiDB-lite"/>
    </source>
</evidence>
<gene>
    <name evidence="2" type="ORF">JTE90_021021</name>
</gene>
<dbReference type="Proteomes" id="UP000827092">
    <property type="component" value="Unassembled WGS sequence"/>
</dbReference>
<organism evidence="2 3">
    <name type="scientific">Oedothorax gibbosus</name>
    <dbReference type="NCBI Taxonomy" id="931172"/>
    <lineage>
        <taxon>Eukaryota</taxon>
        <taxon>Metazoa</taxon>
        <taxon>Ecdysozoa</taxon>
        <taxon>Arthropoda</taxon>
        <taxon>Chelicerata</taxon>
        <taxon>Arachnida</taxon>
        <taxon>Araneae</taxon>
        <taxon>Araneomorphae</taxon>
        <taxon>Entelegynae</taxon>
        <taxon>Araneoidea</taxon>
        <taxon>Linyphiidae</taxon>
        <taxon>Erigoninae</taxon>
        <taxon>Oedothorax</taxon>
    </lineage>
</organism>